<dbReference type="OrthoDB" id="3402719at2"/>
<evidence type="ECO:0000313" key="2">
    <source>
        <dbReference type="Proteomes" id="UP000248749"/>
    </source>
</evidence>
<evidence type="ECO:0000313" key="1">
    <source>
        <dbReference type="EMBL" id="PZG02941.1"/>
    </source>
</evidence>
<dbReference type="RefSeq" id="WP_111132131.1">
    <property type="nucleotide sequence ID" value="NZ_POUB01000002.1"/>
</dbReference>
<proteinExistence type="predicted"/>
<dbReference type="AlphaFoldDB" id="A0A2W2CYF8"/>
<accession>A0A2W2CYF8</accession>
<reference evidence="1 2" key="1">
    <citation type="submission" date="2018-01" db="EMBL/GenBank/DDBJ databases">
        <title>Draft genome sequence of Salinispora sp. 13K206.</title>
        <authorList>
            <person name="Sahin N."/>
            <person name="Saygin H."/>
            <person name="Ay H."/>
        </authorList>
    </citation>
    <scope>NUCLEOTIDE SEQUENCE [LARGE SCALE GENOMIC DNA]</scope>
    <source>
        <strain evidence="1 2">13K206</strain>
    </source>
</reference>
<dbReference type="Proteomes" id="UP000248749">
    <property type="component" value="Unassembled WGS sequence"/>
</dbReference>
<comment type="caution">
    <text evidence="1">The sequence shown here is derived from an EMBL/GenBank/DDBJ whole genome shotgun (WGS) entry which is preliminary data.</text>
</comment>
<organism evidence="1 2">
    <name type="scientific">Micromonospora deserti</name>
    <dbReference type="NCBI Taxonomy" id="2070366"/>
    <lineage>
        <taxon>Bacteria</taxon>
        <taxon>Bacillati</taxon>
        <taxon>Actinomycetota</taxon>
        <taxon>Actinomycetes</taxon>
        <taxon>Micromonosporales</taxon>
        <taxon>Micromonosporaceae</taxon>
        <taxon>Micromonospora</taxon>
    </lineage>
</organism>
<sequence>MTIDYDDLAVWVTPGAIGAGGLRDPLAECLLEHRDRDRGVRRLKIRARWPGNPVHLFQPHDVSRCGRICRALPRVVESKPVADRAVERNQPARNR</sequence>
<gene>
    <name evidence="1" type="ORF">C1I99_00305</name>
</gene>
<name>A0A2W2CYF8_9ACTN</name>
<dbReference type="EMBL" id="POUB01000002">
    <property type="protein sequence ID" value="PZG02941.1"/>
    <property type="molecule type" value="Genomic_DNA"/>
</dbReference>
<keyword evidence="2" id="KW-1185">Reference proteome</keyword>
<protein>
    <submittedName>
        <fullName evidence="1">Uncharacterized protein</fullName>
    </submittedName>
</protein>